<dbReference type="EMBL" id="FMXO01000011">
    <property type="protein sequence ID" value="SDB42667.1"/>
    <property type="molecule type" value="Genomic_DNA"/>
</dbReference>
<sequence>MDMDSNYLQIQPLLLMLTDKHFDFNIYLYQNDNYILYATPENFTEEHRSRLIRNGIENLYIDNSDKLTYELFIEKNLPDILESSKVPLQAKSKILYNHSLDVVESFFIQSGKEYLNKESYQKMVALVDNIYGFLEKNPYAIQSMRSLIATHYREYIHCINTALYAISLLIYHNEDSGRKLRKSFVRQVGVGALLHDIGKSKVHQSILSKPAALTSNEFEEVKKHPIYGLEMCQHMKLSQPVTQCVMFHHEKLDGSGYPSGTKNIPDHVRIVTIADMFDAITCDRPYRKHKVTGFEALKIISKDVERGKLDRAMVASFIRMISQGMIRL</sequence>
<feature type="domain" description="HD-GYP" evidence="1">
    <location>
        <begin position="133"/>
        <end position="328"/>
    </location>
</feature>
<dbReference type="Gene3D" id="1.10.3210.10">
    <property type="entry name" value="Hypothetical protein af1432"/>
    <property type="match status" value="1"/>
</dbReference>
<dbReference type="SMART" id="SM00471">
    <property type="entry name" value="HDc"/>
    <property type="match status" value="1"/>
</dbReference>
<keyword evidence="3" id="KW-1185">Reference proteome</keyword>
<dbReference type="PANTHER" id="PTHR43155:SF2">
    <property type="entry name" value="CYCLIC DI-GMP PHOSPHODIESTERASE PA4108"/>
    <property type="match status" value="1"/>
</dbReference>
<protein>
    <submittedName>
        <fullName evidence="2">HDIG domain-containing protein</fullName>
    </submittedName>
</protein>
<dbReference type="SUPFAM" id="SSF109604">
    <property type="entry name" value="HD-domain/PDEase-like"/>
    <property type="match status" value="1"/>
</dbReference>
<dbReference type="STRING" id="617002.SAMN05660653_02040"/>
<organism evidence="2 3">
    <name type="scientific">Desulfonatronum thiosulfatophilum</name>
    <dbReference type="NCBI Taxonomy" id="617002"/>
    <lineage>
        <taxon>Bacteria</taxon>
        <taxon>Pseudomonadati</taxon>
        <taxon>Thermodesulfobacteriota</taxon>
        <taxon>Desulfovibrionia</taxon>
        <taxon>Desulfovibrionales</taxon>
        <taxon>Desulfonatronaceae</taxon>
        <taxon>Desulfonatronum</taxon>
    </lineage>
</organism>
<dbReference type="InterPro" id="IPR006675">
    <property type="entry name" value="HDIG_dom"/>
</dbReference>
<dbReference type="Proteomes" id="UP000198771">
    <property type="component" value="Unassembled WGS sequence"/>
</dbReference>
<dbReference type="AlphaFoldDB" id="A0A1G6DBY1"/>
<reference evidence="2 3" key="1">
    <citation type="submission" date="2016-10" db="EMBL/GenBank/DDBJ databases">
        <authorList>
            <person name="de Groot N.N."/>
        </authorList>
    </citation>
    <scope>NUCLEOTIDE SEQUENCE [LARGE SCALE GENOMIC DNA]</scope>
    <source>
        <strain evidence="2 3">ASO4-2</strain>
    </source>
</reference>
<dbReference type="NCBIfam" id="TIGR00277">
    <property type="entry name" value="HDIG"/>
    <property type="match status" value="1"/>
</dbReference>
<accession>A0A1G6DBY1</accession>
<dbReference type="InterPro" id="IPR003607">
    <property type="entry name" value="HD/PDEase_dom"/>
</dbReference>
<dbReference type="PANTHER" id="PTHR43155">
    <property type="entry name" value="CYCLIC DI-GMP PHOSPHODIESTERASE PA4108-RELATED"/>
    <property type="match status" value="1"/>
</dbReference>
<dbReference type="InterPro" id="IPR037522">
    <property type="entry name" value="HD_GYP_dom"/>
</dbReference>
<dbReference type="CDD" id="cd00077">
    <property type="entry name" value="HDc"/>
    <property type="match status" value="1"/>
</dbReference>
<gene>
    <name evidence="2" type="ORF">SAMN05660653_02040</name>
</gene>
<evidence type="ECO:0000259" key="1">
    <source>
        <dbReference type="PROSITE" id="PS51832"/>
    </source>
</evidence>
<dbReference type="Pfam" id="PF13487">
    <property type="entry name" value="HD_5"/>
    <property type="match status" value="1"/>
</dbReference>
<evidence type="ECO:0000313" key="2">
    <source>
        <dbReference type="EMBL" id="SDB42667.1"/>
    </source>
</evidence>
<evidence type="ECO:0000313" key="3">
    <source>
        <dbReference type="Proteomes" id="UP000198771"/>
    </source>
</evidence>
<dbReference type="PROSITE" id="PS51832">
    <property type="entry name" value="HD_GYP"/>
    <property type="match status" value="1"/>
</dbReference>
<name>A0A1G6DBY1_9BACT</name>
<proteinExistence type="predicted"/>